<keyword evidence="4" id="KW-0812">Transmembrane</keyword>
<feature type="domain" description="Putative zinc-finger" evidence="5">
    <location>
        <begin position="15"/>
        <end position="42"/>
    </location>
</feature>
<protein>
    <submittedName>
        <fullName evidence="6">Zf-HC2 domain-containing protein</fullName>
    </submittedName>
</protein>
<sequence length="244" mass="24998">MKSDSLMPAGDHVDIGGYLTGDLDPEQLRQAEEHLTGCAECRTEVESLKEWQTALEAVPEAMLLDGPPEGGDLLLQRTLRQVRSESAGHRQRRGLLLSAAAVVALAAATAGGVLLGRSTGDAPDTRALPTPPAPSTAVSAANPATRYASTTDQGTGARLTVAVVPAAGWVRVNAAVSGIPQGERCRLLVLGKDGSTVVAGSWLVSEDGAAGGTTLDGSALIDPAQVDGVRVENTDGKTYAVAKL</sequence>
<feature type="transmembrane region" description="Helical" evidence="4">
    <location>
        <begin position="95"/>
        <end position="116"/>
    </location>
</feature>
<keyword evidence="1" id="KW-0805">Transcription regulation</keyword>
<keyword evidence="7" id="KW-1185">Reference proteome</keyword>
<dbReference type="InterPro" id="IPR027383">
    <property type="entry name" value="Znf_put"/>
</dbReference>
<dbReference type="RefSeq" id="WP_306273212.1">
    <property type="nucleotide sequence ID" value="NZ_CP130472.1"/>
</dbReference>
<keyword evidence="4" id="KW-0472">Membrane</keyword>
<organism evidence="6 7">
    <name type="scientific">Micromonospora profundi</name>
    <dbReference type="NCBI Taxonomy" id="1420889"/>
    <lineage>
        <taxon>Bacteria</taxon>
        <taxon>Bacillati</taxon>
        <taxon>Actinomycetota</taxon>
        <taxon>Actinomycetes</taxon>
        <taxon>Micromonosporales</taxon>
        <taxon>Micromonosporaceae</taxon>
        <taxon>Micromonospora</taxon>
    </lineage>
</organism>
<evidence type="ECO:0000256" key="1">
    <source>
        <dbReference type="ARBA" id="ARBA00023015"/>
    </source>
</evidence>
<feature type="region of interest" description="Disordered" evidence="3">
    <location>
        <begin position="121"/>
        <end position="152"/>
    </location>
</feature>
<evidence type="ECO:0000313" key="7">
    <source>
        <dbReference type="Proteomes" id="UP001235874"/>
    </source>
</evidence>
<dbReference type="InterPro" id="IPR041916">
    <property type="entry name" value="Anti_sigma_zinc_sf"/>
</dbReference>
<proteinExistence type="predicted"/>
<dbReference type="EMBL" id="CP130472">
    <property type="protein sequence ID" value="WLS47147.1"/>
    <property type="molecule type" value="Genomic_DNA"/>
</dbReference>
<reference evidence="6 7" key="1">
    <citation type="submission" date="2023-07" db="EMBL/GenBank/DDBJ databases">
        <title>Micromonospora profundi TRM 95458 converts glycerol to a new osmotic compound.</title>
        <authorList>
            <person name="Lu D."/>
        </authorList>
    </citation>
    <scope>NUCLEOTIDE SEQUENCE [LARGE SCALE GENOMIC DNA]</scope>
    <source>
        <strain evidence="6 7">TRM95458</strain>
    </source>
</reference>
<dbReference type="KEGG" id="mprn:Q3V37_07865"/>
<dbReference type="Proteomes" id="UP001235874">
    <property type="component" value="Chromosome"/>
</dbReference>
<evidence type="ECO:0000313" key="6">
    <source>
        <dbReference type="EMBL" id="WLS47147.1"/>
    </source>
</evidence>
<dbReference type="AlphaFoldDB" id="A0AAJ6HVW5"/>
<keyword evidence="2" id="KW-0804">Transcription</keyword>
<name>A0AAJ6HVW5_9ACTN</name>
<feature type="compositionally biased region" description="Low complexity" evidence="3">
    <location>
        <begin position="135"/>
        <end position="145"/>
    </location>
</feature>
<evidence type="ECO:0000256" key="4">
    <source>
        <dbReference type="SAM" id="Phobius"/>
    </source>
</evidence>
<keyword evidence="4" id="KW-1133">Transmembrane helix</keyword>
<evidence type="ECO:0000256" key="2">
    <source>
        <dbReference type="ARBA" id="ARBA00023163"/>
    </source>
</evidence>
<evidence type="ECO:0000256" key="3">
    <source>
        <dbReference type="SAM" id="MobiDB-lite"/>
    </source>
</evidence>
<accession>A0AAJ6HVW5</accession>
<dbReference type="Pfam" id="PF13490">
    <property type="entry name" value="zf-HC2"/>
    <property type="match status" value="1"/>
</dbReference>
<dbReference type="Gene3D" id="1.10.10.1320">
    <property type="entry name" value="Anti-sigma factor, zinc-finger domain"/>
    <property type="match status" value="1"/>
</dbReference>
<gene>
    <name evidence="6" type="ORF">Q3V37_07865</name>
</gene>
<evidence type="ECO:0000259" key="5">
    <source>
        <dbReference type="Pfam" id="PF13490"/>
    </source>
</evidence>